<keyword evidence="6" id="KW-1003">Cell membrane</keyword>
<evidence type="ECO:0000256" key="10">
    <source>
        <dbReference type="ARBA" id="ARBA00023136"/>
    </source>
</evidence>
<keyword evidence="16" id="KW-1185">Reference proteome</keyword>
<comment type="similarity">
    <text evidence="4">Belongs to the spire family.</text>
</comment>
<dbReference type="PROSITE" id="PS51377">
    <property type="entry name" value="KIND"/>
    <property type="match status" value="1"/>
</dbReference>
<evidence type="ECO:0000256" key="1">
    <source>
        <dbReference type="ARBA" id="ARBA00004180"/>
    </source>
</evidence>
<accession>A0AAU9WCW5</accession>
<reference evidence="15 16" key="1">
    <citation type="submission" date="2022-05" db="EMBL/GenBank/DDBJ databases">
        <authorList>
            <consortium name="Genoscope - CEA"/>
            <person name="William W."/>
        </authorList>
    </citation>
    <scope>NUCLEOTIDE SEQUENCE [LARGE SCALE GENOMIC DNA]</scope>
</reference>
<evidence type="ECO:0000313" key="16">
    <source>
        <dbReference type="Proteomes" id="UP001159428"/>
    </source>
</evidence>
<dbReference type="CDD" id="cd22068">
    <property type="entry name" value="WH2_DmSpire_r3-like"/>
    <property type="match status" value="1"/>
</dbReference>
<dbReference type="GO" id="GO:0036089">
    <property type="term" value="P:cleavage furrow formation"/>
    <property type="evidence" value="ECO:0007669"/>
    <property type="project" value="TreeGrafter"/>
</dbReference>
<dbReference type="GO" id="GO:0008017">
    <property type="term" value="F:microtubule binding"/>
    <property type="evidence" value="ECO:0007669"/>
    <property type="project" value="TreeGrafter"/>
</dbReference>
<gene>
    <name evidence="15" type="ORF">PMEA_00003616</name>
</gene>
<dbReference type="AlphaFoldDB" id="A0AAU9WCW5"/>
<dbReference type="GO" id="GO:0005856">
    <property type="term" value="C:cytoskeleton"/>
    <property type="evidence" value="ECO:0007669"/>
    <property type="project" value="UniProtKB-SubCell"/>
</dbReference>
<evidence type="ECO:0000313" key="15">
    <source>
        <dbReference type="EMBL" id="CAH3110336.1"/>
    </source>
</evidence>
<dbReference type="InterPro" id="IPR011019">
    <property type="entry name" value="KIND_dom"/>
</dbReference>
<keyword evidence="5" id="KW-0813">Transport</keyword>
<name>A0AAU9WCW5_9CNID</name>
<keyword evidence="9" id="KW-0653">Protein transport</keyword>
<dbReference type="PANTHER" id="PTHR21345">
    <property type="entry name" value="SPIRE"/>
    <property type="match status" value="1"/>
</dbReference>
<sequence length="649" mass="73941">MSSQREEMILSDILKCFRAPLSEEQAWAVCYQSTKELIAIQKESFGALRQQKIDIQLSTIEIRKDGSVFFTKIDESNTVQRESAVLFDLGSVVYECLDYGMEAFVERELDEELEKLIVDMTNCDHIGEGVLIPDNLSFDLPSPRGRLISKNESDCSEKVQEIMSCDITLDAVLNRCANHLPKDIIDPGEHFRAVSRALVSEAVELSAFLHQLCNGRALVAQTWGRGVGPTNWAFLQSLQAAEWAQLWLQVMKELRQGVSLRRVDQAKLPLVTYELSPYEILLQDIRNKRHTLNHVDINAMVKKDAHDVILEFIRSRPPLSKVSLRKMKQYPKKSPSQFDKLLNEIRSQPKLRPAPRPALKSVREIYFEEKTGVPLNETDIAPPKRKCLKPTIKLTELINRWDSSSTVEIDPSPTISRSETPQVTIADEEDINEDNFLSKPEEIFGNVTRRVSNSSDSSFLSLDDEDCIKNRSFASFEMSDPECEPVFPPSLYNLRNLAITSKIYMTLKEVKHVRKTLASLDLGALDPEEKLYKDLAHGRLCFCCQSRKFSLFGKWSRVCEICERKVCDSCIHVMESSSSYIFQEEVNLNQRDSGIADMSWPFVGYLSSGGESDNGKSRKKLLDSRQEKLEFDDAANALSFHFVKESRNR</sequence>
<dbReference type="EMBL" id="CALNXJ010000012">
    <property type="protein sequence ID" value="CAH3110336.1"/>
    <property type="molecule type" value="Genomic_DNA"/>
</dbReference>
<evidence type="ECO:0000256" key="3">
    <source>
        <dbReference type="ARBA" id="ARBA00004413"/>
    </source>
</evidence>
<protein>
    <recommendedName>
        <fullName evidence="14">KIND domain-containing protein</fullName>
    </recommendedName>
</protein>
<evidence type="ECO:0000256" key="6">
    <source>
        <dbReference type="ARBA" id="ARBA00022475"/>
    </source>
</evidence>
<evidence type="ECO:0000256" key="13">
    <source>
        <dbReference type="ARBA" id="ARBA00023329"/>
    </source>
</evidence>
<evidence type="ECO:0000256" key="9">
    <source>
        <dbReference type="ARBA" id="ARBA00022927"/>
    </source>
</evidence>
<dbReference type="GO" id="GO:0048193">
    <property type="term" value="P:Golgi vesicle transport"/>
    <property type="evidence" value="ECO:0007669"/>
    <property type="project" value="TreeGrafter"/>
</dbReference>
<evidence type="ECO:0000256" key="2">
    <source>
        <dbReference type="ARBA" id="ARBA00004245"/>
    </source>
</evidence>
<dbReference type="GO" id="GO:0051639">
    <property type="term" value="P:actin filament network formation"/>
    <property type="evidence" value="ECO:0007669"/>
    <property type="project" value="TreeGrafter"/>
</dbReference>
<dbReference type="SUPFAM" id="SSF57903">
    <property type="entry name" value="FYVE/PHD zinc finger"/>
    <property type="match status" value="1"/>
</dbReference>
<comment type="caution">
    <text evidence="15">The sequence shown here is derived from an EMBL/GenBank/DDBJ whole genome shotgun (WGS) entry which is preliminary data.</text>
</comment>
<dbReference type="InterPro" id="IPR029901">
    <property type="entry name" value="Spire"/>
</dbReference>
<evidence type="ECO:0000256" key="4">
    <source>
        <dbReference type="ARBA" id="ARBA00010956"/>
    </source>
</evidence>
<dbReference type="PANTHER" id="PTHR21345:SF3">
    <property type="entry name" value="PROTEIN SPIRE"/>
    <property type="match status" value="1"/>
</dbReference>
<dbReference type="Pfam" id="PF16474">
    <property type="entry name" value="KIND"/>
    <property type="match status" value="1"/>
</dbReference>
<comment type="subcellular location">
    <subcellularLocation>
        <location evidence="3">Cell membrane</location>
        <topology evidence="3">Peripheral membrane protein</topology>
        <orientation evidence="3">Cytoplasmic side</orientation>
    </subcellularLocation>
    <subcellularLocation>
        <location evidence="2">Cytoplasm</location>
        <location evidence="2">Cytoskeleton</location>
    </subcellularLocation>
    <subcellularLocation>
        <location evidence="1">Cytoplasmic vesicle membrane</location>
        <topology evidence="1">Peripheral membrane protein</topology>
        <orientation evidence="1">Cytoplasmic side</orientation>
    </subcellularLocation>
</comment>
<keyword evidence="11" id="KW-0009">Actin-binding</keyword>
<evidence type="ECO:0000256" key="11">
    <source>
        <dbReference type="ARBA" id="ARBA00023203"/>
    </source>
</evidence>
<keyword evidence="10" id="KW-0472">Membrane</keyword>
<keyword evidence="7" id="KW-0963">Cytoplasm</keyword>
<dbReference type="GO" id="GO:0015031">
    <property type="term" value="P:protein transport"/>
    <property type="evidence" value="ECO:0007669"/>
    <property type="project" value="UniProtKB-KW"/>
</dbReference>
<dbReference type="GO" id="GO:0005938">
    <property type="term" value="C:cell cortex"/>
    <property type="evidence" value="ECO:0007669"/>
    <property type="project" value="TreeGrafter"/>
</dbReference>
<evidence type="ECO:0000256" key="7">
    <source>
        <dbReference type="ARBA" id="ARBA00022490"/>
    </source>
</evidence>
<dbReference type="GO" id="GO:0030659">
    <property type="term" value="C:cytoplasmic vesicle membrane"/>
    <property type="evidence" value="ECO:0007669"/>
    <property type="project" value="UniProtKB-SubCell"/>
</dbReference>
<evidence type="ECO:0000256" key="5">
    <source>
        <dbReference type="ARBA" id="ARBA00022448"/>
    </source>
</evidence>
<keyword evidence="13" id="KW-0968">Cytoplasmic vesicle</keyword>
<evidence type="ECO:0000259" key="14">
    <source>
        <dbReference type="PROSITE" id="PS51377"/>
    </source>
</evidence>
<dbReference type="SMART" id="SM00750">
    <property type="entry name" value="KIND"/>
    <property type="match status" value="1"/>
</dbReference>
<dbReference type="GO" id="GO:0005886">
    <property type="term" value="C:plasma membrane"/>
    <property type="evidence" value="ECO:0007669"/>
    <property type="project" value="UniProtKB-SubCell"/>
</dbReference>
<evidence type="ECO:0000256" key="8">
    <source>
        <dbReference type="ARBA" id="ARBA00022737"/>
    </source>
</evidence>
<proteinExistence type="inferred from homology"/>
<keyword evidence="8" id="KW-0677">Repeat</keyword>
<dbReference type="InterPro" id="IPR011011">
    <property type="entry name" value="Znf_FYVE_PHD"/>
</dbReference>
<keyword evidence="12" id="KW-0206">Cytoskeleton</keyword>
<dbReference type="Gene3D" id="1.10.510.10">
    <property type="entry name" value="Transferase(Phosphotransferase) domain 1"/>
    <property type="match status" value="1"/>
</dbReference>
<dbReference type="GO" id="GO:0003779">
    <property type="term" value="F:actin binding"/>
    <property type="evidence" value="ECO:0007669"/>
    <property type="project" value="UniProtKB-KW"/>
</dbReference>
<dbReference type="Proteomes" id="UP001159428">
    <property type="component" value="Unassembled WGS sequence"/>
</dbReference>
<dbReference type="GO" id="GO:0051295">
    <property type="term" value="P:establishment of meiotic spindle localization"/>
    <property type="evidence" value="ECO:0007669"/>
    <property type="project" value="TreeGrafter"/>
</dbReference>
<organism evidence="15 16">
    <name type="scientific">Pocillopora meandrina</name>
    <dbReference type="NCBI Taxonomy" id="46732"/>
    <lineage>
        <taxon>Eukaryota</taxon>
        <taxon>Metazoa</taxon>
        <taxon>Cnidaria</taxon>
        <taxon>Anthozoa</taxon>
        <taxon>Hexacorallia</taxon>
        <taxon>Scleractinia</taxon>
        <taxon>Astrocoeniina</taxon>
        <taxon>Pocilloporidae</taxon>
        <taxon>Pocillopora</taxon>
    </lineage>
</organism>
<feature type="domain" description="KIND" evidence="14">
    <location>
        <begin position="8"/>
        <end position="205"/>
    </location>
</feature>
<dbReference type="GO" id="GO:0045010">
    <property type="term" value="P:actin nucleation"/>
    <property type="evidence" value="ECO:0007669"/>
    <property type="project" value="InterPro"/>
</dbReference>
<dbReference type="GO" id="GO:0040038">
    <property type="term" value="P:polar body extrusion after meiotic divisions"/>
    <property type="evidence" value="ECO:0007669"/>
    <property type="project" value="TreeGrafter"/>
</dbReference>
<evidence type="ECO:0000256" key="12">
    <source>
        <dbReference type="ARBA" id="ARBA00023212"/>
    </source>
</evidence>
<dbReference type="GO" id="GO:0030041">
    <property type="term" value="P:actin filament polymerization"/>
    <property type="evidence" value="ECO:0007669"/>
    <property type="project" value="TreeGrafter"/>
</dbReference>